<evidence type="ECO:0000313" key="2">
    <source>
        <dbReference type="Proteomes" id="UP000572817"/>
    </source>
</evidence>
<reference evidence="1" key="1">
    <citation type="submission" date="2020-04" db="EMBL/GenBank/DDBJ databases">
        <title>Genome Assembly and Annotation of Botryosphaeria dothidea sdau 11-99, a Latent Pathogen of Apple Fruit Ring Rot in China.</title>
        <authorList>
            <person name="Yu C."/>
            <person name="Diao Y."/>
            <person name="Lu Q."/>
            <person name="Zhao J."/>
            <person name="Cui S."/>
            <person name="Peng C."/>
            <person name="He B."/>
            <person name="Liu H."/>
        </authorList>
    </citation>
    <scope>NUCLEOTIDE SEQUENCE [LARGE SCALE GENOMIC DNA]</scope>
    <source>
        <strain evidence="1">Sdau11-99</strain>
    </source>
</reference>
<name>A0A8H4NCU8_9PEZI</name>
<protein>
    <submittedName>
        <fullName evidence="1">Uncharacterized protein</fullName>
    </submittedName>
</protein>
<comment type="caution">
    <text evidence="1">The sequence shown here is derived from an EMBL/GenBank/DDBJ whole genome shotgun (WGS) entry which is preliminary data.</text>
</comment>
<keyword evidence="2" id="KW-1185">Reference proteome</keyword>
<sequence>MIGSNSIIRQRLTSRERVSGFENHPVLIWSAPDERGIVKVIPITSYGGQRAEEKWSRMRYNRRQIKLQQLLMLENGGEKPHHGTRTLRFTQPTDCRKRSYLHITNGIFKIEVDCLKPYTFEWNANIALDHSARQYINFQLNNFVAPHLWVDQEEDVKTEVPTPCGANDLTRPWRSL</sequence>
<dbReference type="EMBL" id="WWBZ02000001">
    <property type="protein sequence ID" value="KAF4314351.1"/>
    <property type="molecule type" value="Genomic_DNA"/>
</dbReference>
<accession>A0A8H4NCU8</accession>
<gene>
    <name evidence="1" type="ORF">GTA08_BOTSDO01032</name>
</gene>
<dbReference type="OrthoDB" id="3537171at2759"/>
<dbReference type="Proteomes" id="UP000572817">
    <property type="component" value="Unassembled WGS sequence"/>
</dbReference>
<proteinExistence type="predicted"/>
<dbReference type="AlphaFoldDB" id="A0A8H4NCU8"/>
<organism evidence="1 2">
    <name type="scientific">Botryosphaeria dothidea</name>
    <dbReference type="NCBI Taxonomy" id="55169"/>
    <lineage>
        <taxon>Eukaryota</taxon>
        <taxon>Fungi</taxon>
        <taxon>Dikarya</taxon>
        <taxon>Ascomycota</taxon>
        <taxon>Pezizomycotina</taxon>
        <taxon>Dothideomycetes</taxon>
        <taxon>Dothideomycetes incertae sedis</taxon>
        <taxon>Botryosphaeriales</taxon>
        <taxon>Botryosphaeriaceae</taxon>
        <taxon>Botryosphaeria</taxon>
    </lineage>
</organism>
<evidence type="ECO:0000313" key="1">
    <source>
        <dbReference type="EMBL" id="KAF4314351.1"/>
    </source>
</evidence>